<keyword evidence="8" id="KW-0804">Transcription</keyword>
<dbReference type="GO" id="GO:0006352">
    <property type="term" value="P:DNA-templated transcription initiation"/>
    <property type="evidence" value="ECO:0007669"/>
    <property type="project" value="InterPro"/>
</dbReference>
<dbReference type="GO" id="GO:0000428">
    <property type="term" value="C:DNA-directed RNA polymerase complex"/>
    <property type="evidence" value="ECO:0007669"/>
    <property type="project" value="UniProtKB-KW"/>
</dbReference>
<feature type="compositionally biased region" description="Acidic residues" evidence="9">
    <location>
        <begin position="43"/>
        <end position="59"/>
    </location>
</feature>
<dbReference type="PANTHER" id="PTHR32248:SF4">
    <property type="entry name" value="RNA POLYMERASE SIGMA-54 FACTOR"/>
    <property type="match status" value="1"/>
</dbReference>
<dbReference type="InterPro" id="IPR007046">
    <property type="entry name" value="RNA_pol_sigma_54_core-bd"/>
</dbReference>
<evidence type="ECO:0000256" key="5">
    <source>
        <dbReference type="ARBA" id="ARBA00023015"/>
    </source>
</evidence>
<comment type="similarity">
    <text evidence="1">Belongs to the sigma-54 factor family.</text>
</comment>
<keyword evidence="3" id="KW-0808">Transferase</keyword>
<dbReference type="EMBL" id="ADLD01000014">
    <property type="protein sequence ID" value="EHB91224.1"/>
    <property type="molecule type" value="Genomic_DNA"/>
</dbReference>
<dbReference type="RefSeq" id="WP_009135113.1">
    <property type="nucleotide sequence ID" value="NZ_CP102250.1"/>
</dbReference>
<dbReference type="Gene3D" id="1.10.10.60">
    <property type="entry name" value="Homeodomain-like"/>
    <property type="match status" value="1"/>
</dbReference>
<keyword evidence="7" id="KW-0238">DNA-binding</keyword>
<dbReference type="eggNOG" id="COG1508">
    <property type="taxonomic scope" value="Bacteria"/>
</dbReference>
<evidence type="ECO:0000256" key="1">
    <source>
        <dbReference type="ARBA" id="ARBA00008798"/>
    </source>
</evidence>
<dbReference type="InterPro" id="IPR000394">
    <property type="entry name" value="RNA_pol_sigma_54"/>
</dbReference>
<dbReference type="GO" id="GO:0001216">
    <property type="term" value="F:DNA-binding transcription activator activity"/>
    <property type="evidence" value="ECO:0007669"/>
    <property type="project" value="InterPro"/>
</dbReference>
<dbReference type="STRING" id="742725.HMPREF9450_02307"/>
<dbReference type="AlphaFoldDB" id="G5HBJ7"/>
<evidence type="ECO:0000256" key="8">
    <source>
        <dbReference type="ARBA" id="ARBA00023163"/>
    </source>
</evidence>
<dbReference type="PANTHER" id="PTHR32248">
    <property type="entry name" value="RNA POLYMERASE SIGMA-54 FACTOR"/>
    <property type="match status" value="1"/>
</dbReference>
<proteinExistence type="inferred from homology"/>
<dbReference type="Pfam" id="PF04552">
    <property type="entry name" value="Sigma54_DBD"/>
    <property type="match status" value="1"/>
</dbReference>
<evidence type="ECO:0000259" key="10">
    <source>
        <dbReference type="Pfam" id="PF04552"/>
    </source>
</evidence>
<dbReference type="GeneID" id="92817027"/>
<dbReference type="OrthoDB" id="9814402at2"/>
<dbReference type="PROSITE" id="PS50044">
    <property type="entry name" value="SIGMA54_3"/>
    <property type="match status" value="1"/>
</dbReference>
<evidence type="ECO:0000259" key="11">
    <source>
        <dbReference type="Pfam" id="PF04963"/>
    </source>
</evidence>
<dbReference type="GO" id="GO:0003677">
    <property type="term" value="F:DNA binding"/>
    <property type="evidence" value="ECO:0007669"/>
    <property type="project" value="UniProtKB-KW"/>
</dbReference>
<dbReference type="PIRSF" id="PIRSF000774">
    <property type="entry name" value="RpoN"/>
    <property type="match status" value="1"/>
</dbReference>
<dbReference type="Pfam" id="PF00309">
    <property type="entry name" value="Sigma54_AID"/>
    <property type="match status" value="1"/>
</dbReference>
<dbReference type="InterPro" id="IPR038709">
    <property type="entry name" value="RpoN_core-bd_sf"/>
</dbReference>
<sequence>MTAISQRQVQKMLQKLSPQQIQMIKLLELPALQLEQRIKQEIEENPVLEEEESADEEQEAKEVSVEEYFAEDDTPSYKYRINNYSKDDEKRPVYISEGVSFHESLIQQLGFKNLGEHDQTLAKYLIGSIDEDGYLRRDLNSIADDIAFSLGIETDEQELEKLLKVIHELEPAGVGARNLQECLLLQLGSIPDHTPEQQMAMKILTNYFDEFTKKHYEKLMSRLGVDEDQFRNAIEEIIRLSPKPGNLYSGGRNEMQPYITPDFILDYQNGMFELSLNGANVPDLKVNRRYVEMIRGMVTRDGKPTNDSDKEAIQFVKNKIDSAKWFISAIKQRHDTLMRTMQAILDYQRDYFIEGDQSKLRPMILKDIADRTGLDVSTISRVVNSKYVQTQFGILPLKQLFSEAMQTDSGEEVSSYEIKNILTECIDQEDKRKPLTDEVLMDILNGKGYRIARRTVAKYREMLGIPVARLRKQI</sequence>
<accession>G5HBJ7</accession>
<evidence type="ECO:0000256" key="9">
    <source>
        <dbReference type="SAM" id="MobiDB-lite"/>
    </source>
</evidence>
<dbReference type="Pfam" id="PF04963">
    <property type="entry name" value="Sigma54_CBD"/>
    <property type="match status" value="1"/>
</dbReference>
<keyword evidence="5" id="KW-0805">Transcription regulation</keyword>
<protein>
    <submittedName>
        <fullName evidence="12">RNA polymerase sigma-54 factor</fullName>
    </submittedName>
</protein>
<dbReference type="GO" id="GO:0016779">
    <property type="term" value="F:nucleotidyltransferase activity"/>
    <property type="evidence" value="ECO:0007669"/>
    <property type="project" value="UniProtKB-KW"/>
</dbReference>
<organism evidence="12 13">
    <name type="scientific">Alistipes indistinctus YIT 12060</name>
    <dbReference type="NCBI Taxonomy" id="742725"/>
    <lineage>
        <taxon>Bacteria</taxon>
        <taxon>Pseudomonadati</taxon>
        <taxon>Bacteroidota</taxon>
        <taxon>Bacteroidia</taxon>
        <taxon>Bacteroidales</taxon>
        <taxon>Rikenellaceae</taxon>
        <taxon>Alistipes</taxon>
    </lineage>
</organism>
<gene>
    <name evidence="12" type="ORF">HMPREF9450_02307</name>
</gene>
<dbReference type="NCBIfam" id="TIGR02395">
    <property type="entry name" value="rpoN_sigma"/>
    <property type="match status" value="1"/>
</dbReference>
<dbReference type="HOGENOM" id="CLU_020569_0_1_10"/>
<dbReference type="PROSITE" id="PS00718">
    <property type="entry name" value="SIGMA54_2"/>
    <property type="match status" value="1"/>
</dbReference>
<feature type="domain" description="RNA polymerase sigma factor 54 core-binding" evidence="11">
    <location>
        <begin position="95"/>
        <end position="290"/>
    </location>
</feature>
<comment type="caution">
    <text evidence="12">The sequence shown here is derived from an EMBL/GenBank/DDBJ whole genome shotgun (WGS) entry which is preliminary data.</text>
</comment>
<evidence type="ECO:0000256" key="6">
    <source>
        <dbReference type="ARBA" id="ARBA00023082"/>
    </source>
</evidence>
<evidence type="ECO:0000313" key="12">
    <source>
        <dbReference type="EMBL" id="EHB91224.1"/>
    </source>
</evidence>
<dbReference type="PATRIC" id="fig|742725.3.peg.2377"/>
<keyword evidence="13" id="KW-1185">Reference proteome</keyword>
<feature type="domain" description="RNA polymerase sigma factor 54 DNA-binding" evidence="10">
    <location>
        <begin position="314"/>
        <end position="473"/>
    </location>
</feature>
<dbReference type="InterPro" id="IPR007634">
    <property type="entry name" value="RNA_pol_sigma_54_DNA-bd"/>
</dbReference>
<dbReference type="PRINTS" id="PR00045">
    <property type="entry name" value="SIGMA54FCT"/>
</dbReference>
<dbReference type="Gene3D" id="1.10.10.1330">
    <property type="entry name" value="RNA polymerase sigma-54 factor, core-binding domain"/>
    <property type="match status" value="1"/>
</dbReference>
<evidence type="ECO:0000256" key="2">
    <source>
        <dbReference type="ARBA" id="ARBA00022478"/>
    </source>
</evidence>
<evidence type="ECO:0000313" key="13">
    <source>
        <dbReference type="Proteomes" id="UP000006008"/>
    </source>
</evidence>
<evidence type="ECO:0000256" key="4">
    <source>
        <dbReference type="ARBA" id="ARBA00022695"/>
    </source>
</evidence>
<name>G5HBJ7_9BACT</name>
<feature type="region of interest" description="Disordered" evidence="9">
    <location>
        <begin position="43"/>
        <end position="64"/>
    </location>
</feature>
<reference evidence="12 13" key="1">
    <citation type="submission" date="2011-08" db="EMBL/GenBank/DDBJ databases">
        <title>The Genome Sequence of Alistipes indistinctus YIT 12060.</title>
        <authorList>
            <consortium name="The Broad Institute Genome Sequencing Platform"/>
            <person name="Earl A."/>
            <person name="Ward D."/>
            <person name="Feldgarden M."/>
            <person name="Gevers D."/>
            <person name="Morotomi M."/>
            <person name="Young S.K."/>
            <person name="Zeng Q."/>
            <person name="Gargeya S."/>
            <person name="Fitzgerald M."/>
            <person name="Haas B."/>
            <person name="Abouelleil A."/>
            <person name="Alvarado L."/>
            <person name="Arachchi H.M."/>
            <person name="Berlin A."/>
            <person name="Brown A."/>
            <person name="Chapman S.B."/>
            <person name="Chen Z."/>
            <person name="Dunbar C."/>
            <person name="Freedman E."/>
            <person name="Gearin G."/>
            <person name="Gellesch M."/>
            <person name="Goldberg J."/>
            <person name="Griggs A."/>
            <person name="Gujja S."/>
            <person name="Heiman D."/>
            <person name="Howarth C."/>
            <person name="Larson L."/>
            <person name="Lui A."/>
            <person name="MacDonald P.J.P."/>
            <person name="Montmayeur A."/>
            <person name="Murphy C."/>
            <person name="Neiman D."/>
            <person name="Pearson M."/>
            <person name="Priest M."/>
            <person name="Roberts A."/>
            <person name="Saif S."/>
            <person name="Shea T."/>
            <person name="Shenoy N."/>
            <person name="Sisk P."/>
            <person name="Stolte C."/>
            <person name="Sykes S."/>
            <person name="Wortman J."/>
            <person name="Nusbaum C."/>
            <person name="Birren B."/>
        </authorList>
    </citation>
    <scope>NUCLEOTIDE SEQUENCE [LARGE SCALE GENOMIC DNA]</scope>
    <source>
        <strain evidence="12 13">YIT 12060</strain>
    </source>
</reference>
<dbReference type="Proteomes" id="UP000006008">
    <property type="component" value="Unassembled WGS sequence"/>
</dbReference>
<evidence type="ECO:0000256" key="3">
    <source>
        <dbReference type="ARBA" id="ARBA00022679"/>
    </source>
</evidence>
<keyword evidence="2" id="KW-0240">DNA-directed RNA polymerase</keyword>
<evidence type="ECO:0000256" key="7">
    <source>
        <dbReference type="ARBA" id="ARBA00023125"/>
    </source>
</evidence>
<keyword evidence="6" id="KW-0731">Sigma factor</keyword>
<keyword evidence="4" id="KW-0548">Nucleotidyltransferase</keyword>
<dbReference type="GO" id="GO:0016987">
    <property type="term" value="F:sigma factor activity"/>
    <property type="evidence" value="ECO:0007669"/>
    <property type="project" value="UniProtKB-KW"/>
</dbReference>